<sequence>MSSPALTTEQIRQLRDRLQQMAGMHQLPTGSAAGARIYTIDDGMKLAEHMAQALDNHQRLPISTTVTRNDDGSLTIHVSPDPTAAEQPC</sequence>
<accession>A0A7I9XTL0</accession>
<protein>
    <submittedName>
        <fullName evidence="2">Uncharacterized protein</fullName>
    </submittedName>
</protein>
<feature type="region of interest" description="Disordered" evidence="1">
    <location>
        <begin position="64"/>
        <end position="89"/>
    </location>
</feature>
<reference evidence="2 3" key="1">
    <citation type="journal article" date="2019" name="Emerg. Microbes Infect.">
        <title>Comprehensive subspecies identification of 175 nontuberculous mycobacteria species based on 7547 genomic profiles.</title>
        <authorList>
            <person name="Matsumoto Y."/>
            <person name="Kinjo T."/>
            <person name="Motooka D."/>
            <person name="Nabeya D."/>
            <person name="Jung N."/>
            <person name="Uechi K."/>
            <person name="Horii T."/>
            <person name="Iida T."/>
            <person name="Fujita J."/>
            <person name="Nakamura S."/>
        </authorList>
    </citation>
    <scope>NUCLEOTIDE SEQUENCE [LARGE SCALE GENOMIC DNA]</scope>
    <source>
        <strain evidence="2 3">JCM 17322</strain>
    </source>
</reference>
<keyword evidence="3" id="KW-1185">Reference proteome</keyword>
<dbReference type="Proteomes" id="UP000465361">
    <property type="component" value="Unassembled WGS sequence"/>
</dbReference>
<comment type="caution">
    <text evidence="2">The sequence shown here is derived from an EMBL/GenBank/DDBJ whole genome shotgun (WGS) entry which is preliminary data.</text>
</comment>
<evidence type="ECO:0000256" key="1">
    <source>
        <dbReference type="SAM" id="MobiDB-lite"/>
    </source>
</evidence>
<dbReference type="RefSeq" id="WP_163753196.1">
    <property type="nucleotide sequence ID" value="NZ_BLKW01000002.1"/>
</dbReference>
<proteinExistence type="predicted"/>
<dbReference type="EMBL" id="BLKW01000002">
    <property type="protein sequence ID" value="GFG72706.1"/>
    <property type="molecule type" value="Genomic_DNA"/>
</dbReference>
<dbReference type="AlphaFoldDB" id="A0A7I9XTL0"/>
<evidence type="ECO:0000313" key="3">
    <source>
        <dbReference type="Proteomes" id="UP000465361"/>
    </source>
</evidence>
<gene>
    <name evidence="2" type="ORF">MBOT_00710</name>
</gene>
<organism evidence="2 3">
    <name type="scientific">Mycobacterium botniense</name>
    <dbReference type="NCBI Taxonomy" id="84962"/>
    <lineage>
        <taxon>Bacteria</taxon>
        <taxon>Bacillati</taxon>
        <taxon>Actinomycetota</taxon>
        <taxon>Actinomycetes</taxon>
        <taxon>Mycobacteriales</taxon>
        <taxon>Mycobacteriaceae</taxon>
        <taxon>Mycobacterium</taxon>
    </lineage>
</organism>
<evidence type="ECO:0000313" key="2">
    <source>
        <dbReference type="EMBL" id="GFG72706.1"/>
    </source>
</evidence>
<name>A0A7I9XTL0_9MYCO</name>